<dbReference type="Ensembl" id="ENSDCDT00010013739.1">
    <property type="protein sequence ID" value="ENSDCDP00010013034.1"/>
    <property type="gene ID" value="ENSDCDG00010005935.1"/>
</dbReference>
<proteinExistence type="inferred from homology"/>
<evidence type="ECO:0000313" key="3">
    <source>
        <dbReference type="Proteomes" id="UP000694580"/>
    </source>
</evidence>
<dbReference type="RefSeq" id="XP_028851843.1">
    <property type="nucleotide sequence ID" value="XM_028996010.1"/>
</dbReference>
<dbReference type="GO" id="GO:0005634">
    <property type="term" value="C:nucleus"/>
    <property type="evidence" value="ECO:0007669"/>
    <property type="project" value="TreeGrafter"/>
</dbReference>
<dbReference type="Proteomes" id="UP000694580">
    <property type="component" value="Chromosome 11"/>
</dbReference>
<keyword evidence="3" id="KW-1185">Reference proteome</keyword>
<organism evidence="2 3">
    <name type="scientific">Denticeps clupeoides</name>
    <name type="common">denticle herring</name>
    <dbReference type="NCBI Taxonomy" id="299321"/>
    <lineage>
        <taxon>Eukaryota</taxon>
        <taxon>Metazoa</taxon>
        <taxon>Chordata</taxon>
        <taxon>Craniata</taxon>
        <taxon>Vertebrata</taxon>
        <taxon>Euteleostomi</taxon>
        <taxon>Actinopterygii</taxon>
        <taxon>Neopterygii</taxon>
        <taxon>Teleostei</taxon>
        <taxon>Clupei</taxon>
        <taxon>Clupeiformes</taxon>
        <taxon>Denticipitoidei</taxon>
        <taxon>Denticipitidae</taxon>
        <taxon>Denticeps</taxon>
    </lineage>
</organism>
<protein>
    <recommendedName>
        <fullName evidence="4">TELO2-interacting protein 2</fullName>
    </recommendedName>
</protein>
<name>A0AAY4AW44_9TELE</name>
<evidence type="ECO:0000256" key="1">
    <source>
        <dbReference type="ARBA" id="ARBA00034736"/>
    </source>
</evidence>
<gene>
    <name evidence="2" type="primary">TTI2</name>
</gene>
<comment type="similarity">
    <text evidence="1">Belongs to the TTI2 family.</text>
</comment>
<dbReference type="AlphaFoldDB" id="A0AAY4AW44"/>
<dbReference type="PANTHER" id="PTHR32226">
    <property type="entry name" value="TELO2-INTERACTING PROTEIN 2"/>
    <property type="match status" value="1"/>
</dbReference>
<dbReference type="RefSeq" id="XP_028851842.1">
    <property type="nucleotide sequence ID" value="XM_028996009.1"/>
</dbReference>
<evidence type="ECO:0008006" key="4">
    <source>
        <dbReference type="Google" id="ProtNLM"/>
    </source>
</evidence>
<dbReference type="GO" id="GO:0005829">
    <property type="term" value="C:cytosol"/>
    <property type="evidence" value="ECO:0007669"/>
    <property type="project" value="TreeGrafter"/>
</dbReference>
<reference evidence="2" key="3">
    <citation type="submission" date="2025-09" db="UniProtKB">
        <authorList>
            <consortium name="Ensembl"/>
        </authorList>
    </citation>
    <scope>IDENTIFICATION</scope>
</reference>
<dbReference type="Pfam" id="PF10521">
    <property type="entry name" value="Tti2"/>
    <property type="match status" value="1"/>
</dbReference>
<accession>A0AAY4AW44</accession>
<dbReference type="PANTHER" id="PTHR32226:SF2">
    <property type="entry name" value="TELO2-INTERACTING PROTEIN 2"/>
    <property type="match status" value="1"/>
</dbReference>
<dbReference type="InterPro" id="IPR018870">
    <property type="entry name" value="Tti2"/>
</dbReference>
<evidence type="ECO:0000313" key="2">
    <source>
        <dbReference type="Ensembl" id="ENSDCDP00010013034.1"/>
    </source>
</evidence>
<dbReference type="InterPro" id="IPR016024">
    <property type="entry name" value="ARM-type_fold"/>
</dbReference>
<reference evidence="2 3" key="1">
    <citation type="submission" date="2020-06" db="EMBL/GenBank/DDBJ databases">
        <authorList>
            <consortium name="Wellcome Sanger Institute Data Sharing"/>
        </authorList>
    </citation>
    <scope>NUCLEOTIDE SEQUENCE [LARGE SCALE GENOMIC DNA]</scope>
</reference>
<dbReference type="GO" id="GO:0110078">
    <property type="term" value="C:TTT Hsp90 cochaperone complex"/>
    <property type="evidence" value="ECO:0007669"/>
    <property type="project" value="InterPro"/>
</dbReference>
<dbReference type="SUPFAM" id="SSF48371">
    <property type="entry name" value="ARM repeat"/>
    <property type="match status" value="1"/>
</dbReference>
<dbReference type="GeneID" id="114799392"/>
<sequence>MDLRRILEGRRPVTEVLRQICGQLESATSSEHRLALMGATEQLIGGADAPWLFPSSESGVRGTYLDLAHVLARCADLPVCESDSGTLPPSSYEDVPVRAQAASAVLKALYFRLGSSDRDELTWDLAWTLAPAVCVFAVAHLQDHVWTNKASRKDAFELLALVTQAGGCRSVSELLCGSSADGRDGVFKAILDLLQPQLNKNNWKRNEATKHVFTWMLVQVQRPCLTDYLVRIFPPSLLISDDFRTENKVLGVHCLHHIILNVPAADLCQFNRAQVLYHALFNHLYTPEAPLIQVVLPCLLDLLCVLENPPTQARVLRKMNRYDEVLRLVLTHMEMEHKLDLRCVYAGSLVPFIEKMGIVIVRHLKRLERVIVSYLEISDSPEEKARLSILDALERTLQVAWPRMECRLAVFGQSLLRFLCDVSMETLSPDIKDKLLGKATHCLQLLDFCTRGKLKVLLMEVDSSCANDIVLQCIRKVTQEPPRE</sequence>
<reference evidence="2" key="2">
    <citation type="submission" date="2025-08" db="UniProtKB">
        <authorList>
            <consortium name="Ensembl"/>
        </authorList>
    </citation>
    <scope>IDENTIFICATION</scope>
</reference>
<dbReference type="GeneTree" id="ENSGT00390000003878"/>